<dbReference type="EMBL" id="UINC01000031">
    <property type="protein sequence ID" value="SUZ47695.1"/>
    <property type="molecule type" value="Genomic_DNA"/>
</dbReference>
<proteinExistence type="inferred from homology"/>
<dbReference type="GO" id="GO:0005829">
    <property type="term" value="C:cytosol"/>
    <property type="evidence" value="ECO:0007669"/>
    <property type="project" value="TreeGrafter"/>
</dbReference>
<dbReference type="GO" id="GO:0003937">
    <property type="term" value="F:IMP cyclohydrolase activity"/>
    <property type="evidence" value="ECO:0007669"/>
    <property type="project" value="UniProtKB-EC"/>
</dbReference>
<dbReference type="FunFam" id="3.40.50.1380:FF:000001">
    <property type="entry name" value="Bifunctional purine biosynthesis protein PurH"/>
    <property type="match status" value="1"/>
</dbReference>
<reference evidence="11" key="1">
    <citation type="submission" date="2018-05" db="EMBL/GenBank/DDBJ databases">
        <authorList>
            <person name="Lanie J.A."/>
            <person name="Ng W.-L."/>
            <person name="Kazmierczak K.M."/>
            <person name="Andrzejewski T.M."/>
            <person name="Davidsen T.M."/>
            <person name="Wayne K.J."/>
            <person name="Tettelin H."/>
            <person name="Glass J.I."/>
            <person name="Rusch D."/>
            <person name="Podicherti R."/>
            <person name="Tsui H.-C.T."/>
            <person name="Winkler M.E."/>
        </authorList>
    </citation>
    <scope>NUCLEOTIDE SEQUENCE</scope>
</reference>
<dbReference type="PANTHER" id="PTHR11692">
    <property type="entry name" value="BIFUNCTIONAL PURINE BIOSYNTHESIS PROTEIN PURH"/>
    <property type="match status" value="1"/>
</dbReference>
<comment type="catalytic activity">
    <reaction evidence="9">
        <text>IMP + H2O = 5-formamido-1-(5-phospho-D-ribosyl)imidazole-4-carboxamide</text>
        <dbReference type="Rhea" id="RHEA:18445"/>
        <dbReference type="ChEBI" id="CHEBI:15377"/>
        <dbReference type="ChEBI" id="CHEBI:58053"/>
        <dbReference type="ChEBI" id="CHEBI:58467"/>
        <dbReference type="EC" id="3.5.4.10"/>
    </reaction>
</comment>
<dbReference type="Gene3D" id="3.40.50.1380">
    <property type="entry name" value="Methylglyoxal synthase-like domain"/>
    <property type="match status" value="1"/>
</dbReference>
<dbReference type="CDD" id="cd01421">
    <property type="entry name" value="IMPCH"/>
    <property type="match status" value="1"/>
</dbReference>
<dbReference type="SUPFAM" id="SSF52335">
    <property type="entry name" value="Methylglyoxal synthase-like"/>
    <property type="match status" value="1"/>
</dbReference>
<evidence type="ECO:0000256" key="9">
    <source>
        <dbReference type="ARBA" id="ARBA00050687"/>
    </source>
</evidence>
<dbReference type="PANTHER" id="PTHR11692:SF0">
    <property type="entry name" value="BIFUNCTIONAL PURINE BIOSYNTHESIS PROTEIN ATIC"/>
    <property type="match status" value="1"/>
</dbReference>
<dbReference type="InterPro" id="IPR036914">
    <property type="entry name" value="MGS-like_dom_sf"/>
</dbReference>
<keyword evidence="5" id="KW-0658">Purine biosynthesis</keyword>
<dbReference type="Pfam" id="PF01808">
    <property type="entry name" value="AICARFT_IMPCHas"/>
    <property type="match status" value="1"/>
</dbReference>
<dbReference type="InterPro" id="IPR002695">
    <property type="entry name" value="PurH-like"/>
</dbReference>
<keyword evidence="4" id="KW-0808">Transferase</keyword>
<dbReference type="GO" id="GO:0006189">
    <property type="term" value="P:'de novo' IMP biosynthetic process"/>
    <property type="evidence" value="ECO:0007669"/>
    <property type="project" value="UniProtKB-UniPathway"/>
</dbReference>
<evidence type="ECO:0000256" key="3">
    <source>
        <dbReference type="ARBA" id="ARBA00007667"/>
    </source>
</evidence>
<accession>A0A381MZL8</accession>
<evidence type="ECO:0000256" key="2">
    <source>
        <dbReference type="ARBA" id="ARBA00004954"/>
    </source>
</evidence>
<dbReference type="Gene3D" id="3.40.140.20">
    <property type="match status" value="2"/>
</dbReference>
<sequence length="517" mass="55310">MRALLSPHDKTGLVEFAHVLAKAGFELLSTGGTAAMLKNTGLEIIEVASVTGAPEILDGRVKTLHPRIHGGLLGKRGNPEHVSEMKEHGIEGIDLVVNNLYPFQQTVANPDTTLDDALENIDIGGPAMTRAAAKNFQDVVVIVDPSDYEEIGNMLVSDGVSLECRRRLAAKAFQHIAVYDTVISAYLRDDDMSSDDKSSFFPEELTFGWNRVAIPRYGENPHQAGGIYATPGEVGGIVNAKQLHGIDMSYLNYFDADAAWVSANSFSLIAPAEAHCVSIVKHANPCGLAIDDNQAEAYLKALAGDPVSAFGGIVGFNSKVTRETADAMGGTLFDVIVAPGFELGALEIFRKRKRTRVIEVTPSTLPLLTIRNVTGGVLVQQPDDISENATSWDVVSKKPPTNDQLRDMAFAWKACQLVHSNAIVFAKDFALQGMGAGQPNRAISVYLAGRTAGDNAEGCVMASDAFFPFPDGIENAAKAGADAIVQPGGSVKDSEVIEAADRLGLVMLFTGTRHFYH</sequence>
<feature type="domain" description="MGS-like" evidence="10">
    <location>
        <begin position="1"/>
        <end position="143"/>
    </location>
</feature>
<dbReference type="AlphaFoldDB" id="A0A381MZL8"/>
<dbReference type="UniPathway" id="UPA00074">
    <property type="reaction ID" value="UER00133"/>
</dbReference>
<evidence type="ECO:0000259" key="10">
    <source>
        <dbReference type="PROSITE" id="PS51855"/>
    </source>
</evidence>
<comment type="catalytic activity">
    <reaction evidence="8">
        <text>(6R)-10-formyltetrahydrofolate + 5-amino-1-(5-phospho-beta-D-ribosyl)imidazole-4-carboxamide = 5-formamido-1-(5-phospho-D-ribosyl)imidazole-4-carboxamide + (6S)-5,6,7,8-tetrahydrofolate</text>
        <dbReference type="Rhea" id="RHEA:22192"/>
        <dbReference type="ChEBI" id="CHEBI:57453"/>
        <dbReference type="ChEBI" id="CHEBI:58467"/>
        <dbReference type="ChEBI" id="CHEBI:58475"/>
        <dbReference type="ChEBI" id="CHEBI:195366"/>
        <dbReference type="EC" id="2.1.2.3"/>
    </reaction>
</comment>
<dbReference type="NCBIfam" id="NF002049">
    <property type="entry name" value="PRK00881.1"/>
    <property type="match status" value="1"/>
</dbReference>
<evidence type="ECO:0000256" key="4">
    <source>
        <dbReference type="ARBA" id="ARBA00022679"/>
    </source>
</evidence>
<dbReference type="NCBIfam" id="TIGR00355">
    <property type="entry name" value="purH"/>
    <property type="match status" value="1"/>
</dbReference>
<dbReference type="SMART" id="SM00851">
    <property type="entry name" value="MGS"/>
    <property type="match status" value="1"/>
</dbReference>
<dbReference type="InterPro" id="IPR011607">
    <property type="entry name" value="MGS-like_dom"/>
</dbReference>
<evidence type="ECO:0000256" key="8">
    <source>
        <dbReference type="ARBA" id="ARBA00050488"/>
    </source>
</evidence>
<dbReference type="SMART" id="SM00798">
    <property type="entry name" value="AICARFT_IMPCHas"/>
    <property type="match status" value="1"/>
</dbReference>
<dbReference type="FunFam" id="3.40.140.20:FF:000001">
    <property type="entry name" value="Bifunctional purine biosynthesis protein PurH"/>
    <property type="match status" value="1"/>
</dbReference>
<protein>
    <recommendedName>
        <fullName evidence="10">MGS-like domain-containing protein</fullName>
    </recommendedName>
</protein>
<dbReference type="Pfam" id="PF02142">
    <property type="entry name" value="MGS"/>
    <property type="match status" value="1"/>
</dbReference>
<evidence type="ECO:0000256" key="1">
    <source>
        <dbReference type="ARBA" id="ARBA00004844"/>
    </source>
</evidence>
<comment type="similarity">
    <text evidence="3">Belongs to the PurH family.</text>
</comment>
<gene>
    <name evidence="11" type="ORF">METZ01_LOCUS549</name>
</gene>
<name>A0A381MZL8_9ZZZZ</name>
<evidence type="ECO:0000313" key="11">
    <source>
        <dbReference type="EMBL" id="SUZ47695.1"/>
    </source>
</evidence>
<comment type="pathway">
    <text evidence="2">Purine metabolism; IMP biosynthesis via de novo pathway; 5-formamido-1-(5-phospho-D-ribosyl)imidazole-4-carboxamide from 5-amino-1-(5-phospho-D-ribosyl)imidazole-4-carboxamide (10-formyl THF route): step 1/1.</text>
</comment>
<dbReference type="GO" id="GO:0004643">
    <property type="term" value="F:phosphoribosylaminoimidazolecarboxamide formyltransferase activity"/>
    <property type="evidence" value="ECO:0007669"/>
    <property type="project" value="UniProtKB-EC"/>
</dbReference>
<dbReference type="InterPro" id="IPR024051">
    <property type="entry name" value="AICAR_Tfase_dup_dom_sf"/>
</dbReference>
<comment type="pathway">
    <text evidence="1">Purine metabolism; IMP biosynthesis via de novo pathway; IMP from 5-formamido-1-(5-phospho-D-ribosyl)imidazole-4-carboxamide: step 1/1.</text>
</comment>
<dbReference type="PIRSF" id="PIRSF000414">
    <property type="entry name" value="AICARFT_IMPCHas"/>
    <property type="match status" value="1"/>
</dbReference>
<evidence type="ECO:0000256" key="7">
    <source>
        <dbReference type="ARBA" id="ARBA00023268"/>
    </source>
</evidence>
<organism evidence="11">
    <name type="scientific">marine metagenome</name>
    <dbReference type="NCBI Taxonomy" id="408172"/>
    <lineage>
        <taxon>unclassified sequences</taxon>
        <taxon>metagenomes</taxon>
        <taxon>ecological metagenomes</taxon>
    </lineage>
</organism>
<dbReference type="InterPro" id="IPR016193">
    <property type="entry name" value="Cytidine_deaminase-like"/>
</dbReference>
<dbReference type="PROSITE" id="PS51855">
    <property type="entry name" value="MGS"/>
    <property type="match status" value="1"/>
</dbReference>
<dbReference type="SUPFAM" id="SSF53927">
    <property type="entry name" value="Cytidine deaminase-like"/>
    <property type="match status" value="1"/>
</dbReference>
<evidence type="ECO:0000256" key="6">
    <source>
        <dbReference type="ARBA" id="ARBA00022801"/>
    </source>
</evidence>
<evidence type="ECO:0000256" key="5">
    <source>
        <dbReference type="ARBA" id="ARBA00022755"/>
    </source>
</evidence>
<dbReference type="HAMAP" id="MF_00139">
    <property type="entry name" value="PurH"/>
    <property type="match status" value="1"/>
</dbReference>
<keyword evidence="7" id="KW-0511">Multifunctional enzyme</keyword>
<keyword evidence="6" id="KW-0378">Hydrolase</keyword>